<evidence type="ECO:0000313" key="2">
    <source>
        <dbReference type="Proteomes" id="UP001438707"/>
    </source>
</evidence>
<dbReference type="EMBL" id="JALJOS010000003">
    <property type="protein sequence ID" value="KAK9841176.1"/>
    <property type="molecule type" value="Genomic_DNA"/>
</dbReference>
<evidence type="ECO:0000313" key="1">
    <source>
        <dbReference type="EMBL" id="KAK9841176.1"/>
    </source>
</evidence>
<keyword evidence="2" id="KW-1185">Reference proteome</keyword>
<organism evidence="1 2">
    <name type="scientific">Apatococcus lobatus</name>
    <dbReference type="NCBI Taxonomy" id="904363"/>
    <lineage>
        <taxon>Eukaryota</taxon>
        <taxon>Viridiplantae</taxon>
        <taxon>Chlorophyta</taxon>
        <taxon>core chlorophytes</taxon>
        <taxon>Trebouxiophyceae</taxon>
        <taxon>Chlorellales</taxon>
        <taxon>Chlorellaceae</taxon>
        <taxon>Apatococcus</taxon>
    </lineage>
</organism>
<proteinExistence type="predicted"/>
<reference evidence="1 2" key="1">
    <citation type="journal article" date="2024" name="Nat. Commun.">
        <title>Phylogenomics reveals the evolutionary origins of lichenization in chlorophyte algae.</title>
        <authorList>
            <person name="Puginier C."/>
            <person name="Libourel C."/>
            <person name="Otte J."/>
            <person name="Skaloud P."/>
            <person name="Haon M."/>
            <person name="Grisel S."/>
            <person name="Petersen M."/>
            <person name="Berrin J.G."/>
            <person name="Delaux P.M."/>
            <person name="Dal Grande F."/>
            <person name="Keller J."/>
        </authorList>
    </citation>
    <scope>NUCLEOTIDE SEQUENCE [LARGE SCALE GENOMIC DNA]</scope>
    <source>
        <strain evidence="1 2">SAG 2145</strain>
    </source>
</reference>
<gene>
    <name evidence="1" type="ORF">WJX74_001446</name>
</gene>
<comment type="caution">
    <text evidence="1">The sequence shown here is derived from an EMBL/GenBank/DDBJ whole genome shotgun (WGS) entry which is preliminary data.</text>
</comment>
<dbReference type="AlphaFoldDB" id="A0AAW1S657"/>
<accession>A0AAW1S657</accession>
<name>A0AAW1S657_9CHLO</name>
<sequence length="79" mass="8732">MDCCRERLLSGHAEPNLPSERTCHATPIQHTMSALCKERVQCRQQPSLPAIQTSLMLIQKSMIAGKCDVEGSLSLARKP</sequence>
<protein>
    <submittedName>
        <fullName evidence="1">Uncharacterized protein</fullName>
    </submittedName>
</protein>
<dbReference type="Proteomes" id="UP001438707">
    <property type="component" value="Unassembled WGS sequence"/>
</dbReference>